<reference evidence="1 2" key="1">
    <citation type="submission" date="2023-10" db="EMBL/GenBank/DDBJ databases">
        <title>Draft genome sequence of Xylaria bambusicola isolate GMP-LS, the root and basal stem rot pathogen of sugarcane in Indonesia.</title>
        <authorList>
            <person name="Selvaraj P."/>
            <person name="Muralishankar V."/>
            <person name="Muruganantham S."/>
            <person name="Sp S."/>
            <person name="Haryani S."/>
            <person name="Lau K.J.X."/>
            <person name="Naqvi N.I."/>
        </authorList>
    </citation>
    <scope>NUCLEOTIDE SEQUENCE [LARGE SCALE GENOMIC DNA]</scope>
    <source>
        <strain evidence="1">GMP-LS</strain>
    </source>
</reference>
<comment type="caution">
    <text evidence="1">The sequence shown here is derived from an EMBL/GenBank/DDBJ whole genome shotgun (WGS) entry which is preliminary data.</text>
</comment>
<protein>
    <submittedName>
        <fullName evidence="1">Uncharacterized protein</fullName>
    </submittedName>
</protein>
<dbReference type="EMBL" id="JAWHQM010000054">
    <property type="protein sequence ID" value="KAK5635540.1"/>
    <property type="molecule type" value="Genomic_DNA"/>
</dbReference>
<accession>A0AAN7Z3H1</accession>
<evidence type="ECO:0000313" key="2">
    <source>
        <dbReference type="Proteomes" id="UP001305414"/>
    </source>
</evidence>
<dbReference type="Proteomes" id="UP001305414">
    <property type="component" value="Unassembled WGS sequence"/>
</dbReference>
<keyword evidence="2" id="KW-1185">Reference proteome</keyword>
<gene>
    <name evidence="1" type="ORF">RRF57_011252</name>
</gene>
<organism evidence="1 2">
    <name type="scientific">Xylaria bambusicola</name>
    <dbReference type="NCBI Taxonomy" id="326684"/>
    <lineage>
        <taxon>Eukaryota</taxon>
        <taxon>Fungi</taxon>
        <taxon>Dikarya</taxon>
        <taxon>Ascomycota</taxon>
        <taxon>Pezizomycotina</taxon>
        <taxon>Sordariomycetes</taxon>
        <taxon>Xylariomycetidae</taxon>
        <taxon>Xylariales</taxon>
        <taxon>Xylariaceae</taxon>
        <taxon>Xylaria</taxon>
    </lineage>
</organism>
<dbReference type="AlphaFoldDB" id="A0AAN7Z3H1"/>
<sequence length="96" mass="10309">MTLDMTHKAAQILVELVELVIIAVVGAAKKAIFASISIFDMGISDSSPNIHHLSTQRLDLIVESLMLAYKIPATGIATSSHVLSVKFDAWKGEAAF</sequence>
<proteinExistence type="predicted"/>
<evidence type="ECO:0000313" key="1">
    <source>
        <dbReference type="EMBL" id="KAK5635540.1"/>
    </source>
</evidence>
<name>A0AAN7Z3H1_9PEZI</name>